<dbReference type="GeneID" id="23569605"/>
<evidence type="ECO:0000313" key="3">
    <source>
        <dbReference type="Proteomes" id="UP000001805"/>
    </source>
</evidence>
<reference evidence="2 3" key="1">
    <citation type="journal article" date="2003" name="Nature">
        <title>The genome sequence of the filamentous fungus Neurospora crassa.</title>
        <authorList>
            <person name="Galagan J.E."/>
            <person name="Calvo S.E."/>
            <person name="Borkovich K.A."/>
            <person name="Selker E.U."/>
            <person name="Read N.D."/>
            <person name="Jaffe D."/>
            <person name="FitzHugh W."/>
            <person name="Ma L.J."/>
            <person name="Smirnov S."/>
            <person name="Purcell S."/>
            <person name="Rehman B."/>
            <person name="Elkins T."/>
            <person name="Engels R."/>
            <person name="Wang S."/>
            <person name="Nielsen C.B."/>
            <person name="Butler J."/>
            <person name="Endrizzi M."/>
            <person name="Qui D."/>
            <person name="Ianakiev P."/>
            <person name="Bell-Pedersen D."/>
            <person name="Nelson M.A."/>
            <person name="Werner-Washburne M."/>
            <person name="Selitrennikoff C.P."/>
            <person name="Kinsey J.A."/>
            <person name="Braun E.L."/>
            <person name="Zelter A."/>
            <person name="Schulte U."/>
            <person name="Kothe G.O."/>
            <person name="Jedd G."/>
            <person name="Mewes W."/>
            <person name="Staben C."/>
            <person name="Marcotte E."/>
            <person name="Greenberg D."/>
            <person name="Roy A."/>
            <person name="Foley K."/>
            <person name="Naylor J."/>
            <person name="Stange-Thomann N."/>
            <person name="Barrett R."/>
            <person name="Gnerre S."/>
            <person name="Kamal M."/>
            <person name="Kamvysselis M."/>
            <person name="Mauceli E."/>
            <person name="Bielke C."/>
            <person name="Rudd S."/>
            <person name="Frishman D."/>
            <person name="Krystofova S."/>
            <person name="Rasmussen C."/>
            <person name="Metzenberg R.L."/>
            <person name="Perkins D.D."/>
            <person name="Kroken S."/>
            <person name="Cogoni C."/>
            <person name="Macino G."/>
            <person name="Catcheside D."/>
            <person name="Li W."/>
            <person name="Pratt R.J."/>
            <person name="Osmani S.A."/>
            <person name="DeSouza C.P."/>
            <person name="Glass L."/>
            <person name="Orbach M.J."/>
            <person name="Berglund J.A."/>
            <person name="Voelker R."/>
            <person name="Yarden O."/>
            <person name="Plamann M."/>
            <person name="Seiler S."/>
            <person name="Dunlap J."/>
            <person name="Radford A."/>
            <person name="Aramayo R."/>
            <person name="Natvig D.O."/>
            <person name="Alex L.A."/>
            <person name="Mannhaupt G."/>
            <person name="Ebbole D.J."/>
            <person name="Freitag M."/>
            <person name="Paulsen I."/>
            <person name="Sachs M.S."/>
            <person name="Lander E.S."/>
            <person name="Nusbaum C."/>
            <person name="Birren B."/>
        </authorList>
    </citation>
    <scope>NUCLEOTIDE SEQUENCE [LARGE SCALE GENOMIC DNA]</scope>
    <source>
        <strain evidence="3">ATCC 24698 / 74-OR23-1A / CBS 708.71 / DSM 1257 / FGSC 987</strain>
    </source>
</reference>
<dbReference type="KEGG" id="ncr:NCU16703"/>
<gene>
    <name evidence="2" type="ORF">NCU16703</name>
</gene>
<evidence type="ECO:0000256" key="1">
    <source>
        <dbReference type="SAM" id="MobiDB-lite"/>
    </source>
</evidence>
<sequence length="162" mass="17766">MTKKSWRETGSVKIRQTRRSKYGEKEVPTQHRALSLAIQLPVFGTTAWRLDHRRFVPRHPTIRTNRPLLPTTTADARCLSLKALGFGSAATTVPPLRPDRSNARRQPVIALPPCFLGCGDEQKTATASLTSSDIGSLFPARPERVAEGNLDTDAGETSYGKG</sequence>
<protein>
    <submittedName>
        <fullName evidence="2">Uncharacterized protein</fullName>
    </submittedName>
</protein>
<dbReference type="Proteomes" id="UP000001805">
    <property type="component" value="Chromosome 3, Linkage Group III"/>
</dbReference>
<evidence type="ECO:0000313" key="2">
    <source>
        <dbReference type="EMBL" id="ESA43445.1"/>
    </source>
</evidence>
<feature type="region of interest" description="Disordered" evidence="1">
    <location>
        <begin position="1"/>
        <end position="26"/>
    </location>
</feature>
<keyword evidence="3" id="KW-1185">Reference proteome</keyword>
<feature type="region of interest" description="Disordered" evidence="1">
    <location>
        <begin position="140"/>
        <end position="162"/>
    </location>
</feature>
<name>U9W8Z1_NEUCR</name>
<dbReference type="VEuPathDB" id="FungiDB:NCU16703"/>
<proteinExistence type="predicted"/>
<dbReference type="RefSeq" id="XP_011394067.1">
    <property type="nucleotide sequence ID" value="XM_011395765.1"/>
</dbReference>
<accession>U9W8Z1</accession>
<dbReference type="InParanoid" id="U9W8Z1"/>
<dbReference type="EMBL" id="CM002238">
    <property type="protein sequence ID" value="ESA43445.1"/>
    <property type="molecule type" value="Genomic_DNA"/>
</dbReference>
<dbReference type="AlphaFoldDB" id="U9W8Z1"/>
<organism evidence="2 3">
    <name type="scientific">Neurospora crassa (strain ATCC 24698 / 74-OR23-1A / CBS 708.71 / DSM 1257 / FGSC 987)</name>
    <dbReference type="NCBI Taxonomy" id="367110"/>
    <lineage>
        <taxon>Eukaryota</taxon>
        <taxon>Fungi</taxon>
        <taxon>Dikarya</taxon>
        <taxon>Ascomycota</taxon>
        <taxon>Pezizomycotina</taxon>
        <taxon>Sordariomycetes</taxon>
        <taxon>Sordariomycetidae</taxon>
        <taxon>Sordariales</taxon>
        <taxon>Sordariaceae</taxon>
        <taxon>Neurospora</taxon>
    </lineage>
</organism>